<dbReference type="Proteomes" id="UP000785613">
    <property type="component" value="Unassembled WGS sequence"/>
</dbReference>
<dbReference type="RefSeq" id="WP_167229844.1">
    <property type="nucleotide sequence ID" value="NZ_VUYU01000025.1"/>
</dbReference>
<keyword evidence="2" id="KW-1185">Reference proteome</keyword>
<evidence type="ECO:0000313" key="2">
    <source>
        <dbReference type="Proteomes" id="UP000785613"/>
    </source>
</evidence>
<name>A0ABX0M0L2_9BURK</name>
<protein>
    <submittedName>
        <fullName evidence="1">Uncharacterized protein</fullName>
    </submittedName>
</protein>
<proteinExistence type="predicted"/>
<organism evidence="1 2">
    <name type="scientific">Massilia rubra</name>
    <dbReference type="NCBI Taxonomy" id="2607910"/>
    <lineage>
        <taxon>Bacteria</taxon>
        <taxon>Pseudomonadati</taxon>
        <taxon>Pseudomonadota</taxon>
        <taxon>Betaproteobacteria</taxon>
        <taxon>Burkholderiales</taxon>
        <taxon>Oxalobacteraceae</taxon>
        <taxon>Telluria group</taxon>
        <taxon>Massilia</taxon>
    </lineage>
</organism>
<evidence type="ECO:0000313" key="1">
    <source>
        <dbReference type="EMBL" id="NHZ37159.1"/>
    </source>
</evidence>
<dbReference type="EMBL" id="VUYU01000025">
    <property type="protein sequence ID" value="NHZ37159.1"/>
    <property type="molecule type" value="Genomic_DNA"/>
</dbReference>
<sequence length="122" mass="13252">MPEQTLSITSWPKQSAQLEHTFKLDKPCPVSISFEPAPANVTLSSDPQRPLQVSMNMQLVAREPVPVCITVCEPICARSDYTIGIEVFGNPFASISVRGTTRLFACRDDTPTPTPTPVPVPG</sequence>
<gene>
    <name evidence="1" type="ORF">F0185_26685</name>
</gene>
<comment type="caution">
    <text evidence="1">The sequence shown here is derived from an EMBL/GenBank/DDBJ whole genome shotgun (WGS) entry which is preliminary data.</text>
</comment>
<accession>A0ABX0M0L2</accession>
<reference evidence="1 2" key="1">
    <citation type="submission" date="2019-09" db="EMBL/GenBank/DDBJ databases">
        <title>Taxonomy of Antarctic Massilia spp.: description of Massilia rubra sp. nov., Massilia aquatica sp. nov., Massilia mucilaginosa sp. nov., Massilia frigida sp. nov. isolated from streams, lakes and regoliths.</title>
        <authorList>
            <person name="Holochova P."/>
            <person name="Sedlacek I."/>
            <person name="Kralova S."/>
            <person name="Maslanova I."/>
            <person name="Busse H.-J."/>
            <person name="Stankova E."/>
            <person name="Vrbovska V."/>
            <person name="Kovarovic V."/>
            <person name="Bartak M."/>
            <person name="Svec P."/>
            <person name="Pantucek R."/>
        </authorList>
    </citation>
    <scope>NUCLEOTIDE SEQUENCE [LARGE SCALE GENOMIC DNA]</scope>
    <source>
        <strain evidence="1 2">CCM 8692</strain>
    </source>
</reference>